<dbReference type="GO" id="GO:0004519">
    <property type="term" value="F:endonuclease activity"/>
    <property type="evidence" value="ECO:0007669"/>
    <property type="project" value="UniProtKB-KW"/>
</dbReference>
<evidence type="ECO:0000259" key="1">
    <source>
        <dbReference type="SMART" id="SM00507"/>
    </source>
</evidence>
<evidence type="ECO:0000313" key="2">
    <source>
        <dbReference type="EMBL" id="MEL1240638.1"/>
    </source>
</evidence>
<keyword evidence="2" id="KW-0255">Endonuclease</keyword>
<evidence type="ECO:0000313" key="3">
    <source>
        <dbReference type="Proteomes" id="UP001398556"/>
    </source>
</evidence>
<dbReference type="RefSeq" id="WP_341699875.1">
    <property type="nucleotide sequence ID" value="NZ_JBBYHU010000008.1"/>
</dbReference>
<dbReference type="InterPro" id="IPR003615">
    <property type="entry name" value="HNH_nuc"/>
</dbReference>
<name>A0ABU9HLK2_9FLAO</name>
<comment type="caution">
    <text evidence="2">The sequence shown here is derived from an EMBL/GenBank/DDBJ whole genome shotgun (WGS) entry which is preliminary data.</text>
</comment>
<dbReference type="SMART" id="SM00507">
    <property type="entry name" value="HNHc"/>
    <property type="match status" value="1"/>
</dbReference>
<protein>
    <submittedName>
        <fullName evidence="2">HNH endonuclease signature motif containing protein</fullName>
    </submittedName>
</protein>
<keyword evidence="2" id="KW-0378">Hydrolase</keyword>
<dbReference type="Gene3D" id="1.10.30.50">
    <property type="match status" value="1"/>
</dbReference>
<dbReference type="Proteomes" id="UP001398556">
    <property type="component" value="Unassembled WGS sequence"/>
</dbReference>
<keyword evidence="2" id="KW-0540">Nuclease</keyword>
<keyword evidence="3" id="KW-1185">Reference proteome</keyword>
<reference evidence="2 3" key="1">
    <citation type="submission" date="2024-04" db="EMBL/GenBank/DDBJ databases">
        <title>Flavobacterium sp. DGU99 16S ribosomal RNA gene Genome sequencing and assembly.</title>
        <authorList>
            <person name="Park S."/>
        </authorList>
    </citation>
    <scope>NUCLEOTIDE SEQUENCE [LARGE SCALE GENOMIC DNA]</scope>
    <source>
        <strain evidence="2 3">DGU99</strain>
    </source>
</reference>
<proteinExistence type="predicted"/>
<dbReference type="CDD" id="cd00085">
    <property type="entry name" value="HNHc"/>
    <property type="match status" value="1"/>
</dbReference>
<sequence>MSKTTFDNLTRSALWTAYKCICFYCSQPLDWGDLHIDHIIPESLTQKDEKFEKIKEGLGLEKDFNLNELYNLVPSHSKCNHRKSDDFFSKSTTLFYLSIANKTALKVKLEIEKLKRNKNKGLILSKLQSALSSNTINEKDLRKILIEAEKHNWNIKEIKLPFGVEFIDKIYDTFYLDTDFSELLDNKLLLHNDEDSLELVNDNNEKVNVSTLNEWKKASIEGFYPLTTYAIKSASIFTFFEELIKALEKAKMPKVSFISEPWLEIDMLDYLSPNILMDVEDELLEHIENRLSVGDLVRLGIVKVNDPYPYKISLEFGSFETSLIEQFRADFNDDGIEDIFVRGWTRAIGGTMGFGFTSILTKLSEKHLIEKEEHYSQDM</sequence>
<feature type="domain" description="HNH nuclease" evidence="1">
    <location>
        <begin position="9"/>
        <end position="81"/>
    </location>
</feature>
<organism evidence="2 3">
    <name type="scientific">Flavobacterium flavipallidum</name>
    <dbReference type="NCBI Taxonomy" id="3139140"/>
    <lineage>
        <taxon>Bacteria</taxon>
        <taxon>Pseudomonadati</taxon>
        <taxon>Bacteroidota</taxon>
        <taxon>Flavobacteriia</taxon>
        <taxon>Flavobacteriales</taxon>
        <taxon>Flavobacteriaceae</taxon>
        <taxon>Flavobacterium</taxon>
    </lineage>
</organism>
<dbReference type="EMBL" id="JBBYHU010000008">
    <property type="protein sequence ID" value="MEL1240638.1"/>
    <property type="molecule type" value="Genomic_DNA"/>
</dbReference>
<gene>
    <name evidence="2" type="ORF">AAEO59_06230</name>
</gene>
<accession>A0ABU9HLK2</accession>